<keyword evidence="3" id="KW-1185">Reference proteome</keyword>
<evidence type="ECO:0000313" key="3">
    <source>
        <dbReference type="Proteomes" id="UP000536909"/>
    </source>
</evidence>
<feature type="chain" id="PRO_5047169606" evidence="1">
    <location>
        <begin position="28"/>
        <end position="197"/>
    </location>
</feature>
<dbReference type="Proteomes" id="UP000536909">
    <property type="component" value="Unassembled WGS sequence"/>
</dbReference>
<organism evidence="2 3">
    <name type="scientific">Deinococcus metallilatus</name>
    <dbReference type="NCBI Taxonomy" id="1211322"/>
    <lineage>
        <taxon>Bacteria</taxon>
        <taxon>Thermotogati</taxon>
        <taxon>Deinococcota</taxon>
        <taxon>Deinococci</taxon>
        <taxon>Deinococcales</taxon>
        <taxon>Deinococcaceae</taxon>
        <taxon>Deinococcus</taxon>
    </lineage>
</organism>
<comment type="caution">
    <text evidence="2">The sequence shown here is derived from an EMBL/GenBank/DDBJ whole genome shotgun (WGS) entry which is preliminary data.</text>
</comment>
<name>A0ABR6MQ49_9DEIO</name>
<feature type="signal peptide" evidence="1">
    <location>
        <begin position="1"/>
        <end position="27"/>
    </location>
</feature>
<dbReference type="EMBL" id="JACHFV010000003">
    <property type="protein sequence ID" value="MBB5294075.1"/>
    <property type="molecule type" value="Genomic_DNA"/>
</dbReference>
<evidence type="ECO:0000256" key="1">
    <source>
        <dbReference type="SAM" id="SignalP"/>
    </source>
</evidence>
<protein>
    <submittedName>
        <fullName evidence="2">Uncharacterized protein</fullName>
    </submittedName>
</protein>
<sequence length="197" mass="20721">MKGNRLRTLWSGLTITLLSTLSGFAGAQGQTWPDDKGNGNFTFLGCYVGPDGVQCDLSYTLTKLEQGNVEYNCDWVQLFTSDGKTAKAYRVAVAGSGFYCNPRADVIKDVPVTISIRLPLPAGTSSIRALVLPGKRLDNVPVSSGNAPAPIVQRPATPAPAPAPAVNADQYNIQLSGCKATGNGAYTCTGAVVTPRR</sequence>
<gene>
    <name evidence="2" type="ORF">HNQ10_000889</name>
</gene>
<proteinExistence type="predicted"/>
<reference evidence="2 3" key="1">
    <citation type="submission" date="2020-08" db="EMBL/GenBank/DDBJ databases">
        <title>Genomic Encyclopedia of Type Strains, Phase IV (KMG-IV): sequencing the most valuable type-strain genomes for metagenomic binning, comparative biology and taxonomic classification.</title>
        <authorList>
            <person name="Goeker M."/>
        </authorList>
    </citation>
    <scope>NUCLEOTIDE SEQUENCE [LARGE SCALE GENOMIC DNA]</scope>
    <source>
        <strain evidence="2 3">DSM 105434</strain>
    </source>
</reference>
<keyword evidence="1" id="KW-0732">Signal</keyword>
<evidence type="ECO:0000313" key="2">
    <source>
        <dbReference type="EMBL" id="MBB5294075.1"/>
    </source>
</evidence>
<accession>A0ABR6MQ49</accession>